<feature type="transmembrane region" description="Helical" evidence="1">
    <location>
        <begin position="128"/>
        <end position="146"/>
    </location>
</feature>
<gene>
    <name evidence="2" type="ORF">SAMEA4029010_CIC11G00000002604</name>
</gene>
<organism evidence="2 3">
    <name type="scientific">Sungouiella intermedia</name>
    <dbReference type="NCBI Taxonomy" id="45354"/>
    <lineage>
        <taxon>Eukaryota</taxon>
        <taxon>Fungi</taxon>
        <taxon>Dikarya</taxon>
        <taxon>Ascomycota</taxon>
        <taxon>Saccharomycotina</taxon>
        <taxon>Pichiomycetes</taxon>
        <taxon>Metschnikowiaceae</taxon>
        <taxon>Sungouiella</taxon>
    </lineage>
</organism>
<reference evidence="2 3" key="1">
    <citation type="submission" date="2016-10" db="EMBL/GenBank/DDBJ databases">
        <authorList>
            <person name="de Groot N.N."/>
        </authorList>
    </citation>
    <scope>NUCLEOTIDE SEQUENCE [LARGE SCALE GENOMIC DNA]</scope>
    <source>
        <strain evidence="2 3">CBS 141442</strain>
    </source>
</reference>
<evidence type="ECO:0000313" key="3">
    <source>
        <dbReference type="Proteomes" id="UP000182334"/>
    </source>
</evidence>
<keyword evidence="1" id="KW-1133">Transmembrane helix</keyword>
<keyword evidence="1" id="KW-0472">Membrane</keyword>
<evidence type="ECO:0000256" key="1">
    <source>
        <dbReference type="SAM" id="Phobius"/>
    </source>
</evidence>
<evidence type="ECO:0000313" key="2">
    <source>
        <dbReference type="EMBL" id="SGZ57570.1"/>
    </source>
</evidence>
<protein>
    <submittedName>
        <fullName evidence="2">CIC11C00000002604</fullName>
    </submittedName>
</protein>
<dbReference type="AlphaFoldDB" id="A0A1L0C456"/>
<proteinExistence type="predicted"/>
<dbReference type="EMBL" id="LT635761">
    <property type="protein sequence ID" value="SGZ57570.1"/>
    <property type="molecule type" value="Genomic_DNA"/>
</dbReference>
<dbReference type="Proteomes" id="UP000182334">
    <property type="component" value="Chromosome VI"/>
</dbReference>
<sequence>MVCVERLYKICPNVQFLTPSPTNKVPHKVATIKVLHKVATTKVLHKATNNSNNQCMFSNLRKAEEEAAAEHTAVPVLQSSVVVVLKTAWICVFRGVVFGNVNALTIGLYMSTIDVYALTGVVCPKPNLILLCSLLCSNILFLFPISSP</sequence>
<keyword evidence="3" id="KW-1185">Reference proteome</keyword>
<keyword evidence="1" id="KW-0812">Transmembrane</keyword>
<name>A0A1L0C456_9ASCO</name>
<accession>A0A1L0C456</accession>